<evidence type="ECO:0000313" key="1">
    <source>
        <dbReference type="EMBL" id="SPD88025.1"/>
    </source>
</evidence>
<name>A0A2N9JIY7_9ACTN</name>
<accession>A0A2N9JIY7</accession>
<dbReference type="AlphaFoldDB" id="A0A2N9JIY7"/>
<protein>
    <submittedName>
        <fullName evidence="1">Uncharacterized protein</fullName>
    </submittedName>
</protein>
<dbReference type="EMBL" id="LT985188">
    <property type="protein sequence ID" value="SPD88025.1"/>
    <property type="molecule type" value="Genomic_DNA"/>
</dbReference>
<keyword evidence="2" id="KW-1185">Reference proteome</keyword>
<organism evidence="1 2">
    <name type="scientific">Micropruina glycogenica</name>
    <dbReference type="NCBI Taxonomy" id="75385"/>
    <lineage>
        <taxon>Bacteria</taxon>
        <taxon>Bacillati</taxon>
        <taxon>Actinomycetota</taxon>
        <taxon>Actinomycetes</taxon>
        <taxon>Propionibacteriales</taxon>
        <taxon>Nocardioidaceae</taxon>
        <taxon>Micropruina</taxon>
    </lineage>
</organism>
<gene>
    <name evidence="1" type="ORF">MPLG2_2995</name>
</gene>
<proteinExistence type="predicted"/>
<dbReference type="Proteomes" id="UP000238164">
    <property type="component" value="Chromosome 1"/>
</dbReference>
<dbReference type="KEGG" id="mgg:MPLG2_2995"/>
<reference evidence="1 2" key="1">
    <citation type="submission" date="2018-02" db="EMBL/GenBank/DDBJ databases">
        <authorList>
            <person name="Cohen D.B."/>
            <person name="Kent A.D."/>
        </authorList>
    </citation>
    <scope>NUCLEOTIDE SEQUENCE [LARGE SCALE GENOMIC DNA]</scope>
    <source>
        <strain evidence="1">1</strain>
    </source>
</reference>
<evidence type="ECO:0000313" key="2">
    <source>
        <dbReference type="Proteomes" id="UP000238164"/>
    </source>
</evidence>
<sequence length="65" mass="7281">MRLIEFWPDYGQGPLWSPDGTPVDAASLGLPDDLVQQLSLWNGSDDDVTDRGCGRRRLRTPACHR</sequence>